<keyword evidence="1" id="KW-1133">Transmembrane helix</keyword>
<organism evidence="2 3">
    <name type="scientific">Chitinophaga agri</name>
    <dbReference type="NCBI Taxonomy" id="2703787"/>
    <lineage>
        <taxon>Bacteria</taxon>
        <taxon>Pseudomonadati</taxon>
        <taxon>Bacteroidota</taxon>
        <taxon>Chitinophagia</taxon>
        <taxon>Chitinophagales</taxon>
        <taxon>Chitinophagaceae</taxon>
        <taxon>Chitinophaga</taxon>
    </lineage>
</organism>
<proteinExistence type="predicted"/>
<evidence type="ECO:0000313" key="3">
    <source>
        <dbReference type="Proteomes" id="UP000476411"/>
    </source>
</evidence>
<sequence length="113" mass="13052">MKIADLLERSNNFVRIIFYSLKQVIFIPLLLLISSVQAQRRFSPDNFNRQVKYNDSCQRNTNYPLAKRMKKFPFNKAASIQLISFDGLVSVTDSGTIKITSQDPALCGRDIWY</sequence>
<dbReference type="KEGG" id="chih:GWR21_05655"/>
<keyword evidence="1" id="KW-0812">Transmembrane</keyword>
<feature type="transmembrane region" description="Helical" evidence="1">
    <location>
        <begin position="12"/>
        <end position="33"/>
    </location>
</feature>
<evidence type="ECO:0000313" key="2">
    <source>
        <dbReference type="EMBL" id="QHS59097.1"/>
    </source>
</evidence>
<dbReference type="AlphaFoldDB" id="A0A6B9ZAC9"/>
<protein>
    <submittedName>
        <fullName evidence="2">Uncharacterized protein</fullName>
    </submittedName>
</protein>
<gene>
    <name evidence="2" type="ORF">GWR21_05655</name>
</gene>
<dbReference type="Proteomes" id="UP000476411">
    <property type="component" value="Chromosome"/>
</dbReference>
<keyword evidence="1" id="KW-0472">Membrane</keyword>
<reference evidence="2 3" key="1">
    <citation type="submission" date="2020-01" db="EMBL/GenBank/DDBJ databases">
        <title>Complete genome sequence of Chitinophaga sp. H33E-04 isolated from quinoa roots.</title>
        <authorList>
            <person name="Weon H.-Y."/>
            <person name="Lee S.A."/>
        </authorList>
    </citation>
    <scope>NUCLEOTIDE SEQUENCE [LARGE SCALE GENOMIC DNA]</scope>
    <source>
        <strain evidence="2 3">H33E-04</strain>
    </source>
</reference>
<name>A0A6B9ZAC9_9BACT</name>
<dbReference type="EMBL" id="CP048113">
    <property type="protein sequence ID" value="QHS59097.1"/>
    <property type="molecule type" value="Genomic_DNA"/>
</dbReference>
<accession>A0A6B9ZAC9</accession>
<keyword evidence="3" id="KW-1185">Reference proteome</keyword>
<evidence type="ECO:0000256" key="1">
    <source>
        <dbReference type="SAM" id="Phobius"/>
    </source>
</evidence>
<dbReference type="RefSeq" id="WP_162330799.1">
    <property type="nucleotide sequence ID" value="NZ_CP048113.1"/>
</dbReference>